<dbReference type="Proteomes" id="UP000305539">
    <property type="component" value="Unassembled WGS sequence"/>
</dbReference>
<keyword evidence="1" id="KW-0812">Transmembrane</keyword>
<dbReference type="Pfam" id="PF05707">
    <property type="entry name" value="Zot"/>
    <property type="match status" value="1"/>
</dbReference>
<evidence type="ECO:0000313" key="4">
    <source>
        <dbReference type="Proteomes" id="UP000305539"/>
    </source>
</evidence>
<name>A0A4V5PGQ7_9BURK</name>
<reference evidence="3 4" key="1">
    <citation type="submission" date="2019-04" db="EMBL/GenBank/DDBJ databases">
        <title>Trinickia sp. 7GSK02, isolated from subtropical forest soil.</title>
        <authorList>
            <person name="Gao Z.-H."/>
            <person name="Qiu L.-H."/>
        </authorList>
    </citation>
    <scope>NUCLEOTIDE SEQUENCE [LARGE SCALE GENOMIC DNA]</scope>
    <source>
        <strain evidence="3 4">7GSK02</strain>
    </source>
</reference>
<sequence>MAIQLITGVPGSGKTLFAVSQLPKEIKAGRRIVANGIRDLAIDHELWDDDMVREWHKHCQPNDVIVIDEVQRIWPPVSASVKPTEDIEKLHVHRHFGVDIVLITQHPNRMNKVIRDLVGRHVHVKRLFGGHKAMLYEWDHTHNPNSGLKDAVKTPWFYPKKVFELYTSAELHTKPKAVIPKALFVLPVALIFAVVFAWKGFMGVSAIGKPKGAESGGGLFGAGGAFGASVPGASSSPSRAQASQASEEWHVAGQFAIDGQGYVLLADNRGRFRRESASDFRGDRLGVTGMVDGERVAVWTGGPVGDGIDGGVRK</sequence>
<dbReference type="InterPro" id="IPR008900">
    <property type="entry name" value="Zot_N"/>
</dbReference>
<dbReference type="OrthoDB" id="8809170at2"/>
<organism evidence="3 4">
    <name type="scientific">Trinickia terrae</name>
    <dbReference type="NCBI Taxonomy" id="2571161"/>
    <lineage>
        <taxon>Bacteria</taxon>
        <taxon>Pseudomonadati</taxon>
        <taxon>Pseudomonadota</taxon>
        <taxon>Betaproteobacteria</taxon>
        <taxon>Burkholderiales</taxon>
        <taxon>Burkholderiaceae</taxon>
        <taxon>Trinickia</taxon>
    </lineage>
</organism>
<dbReference type="RefSeq" id="WP_136898589.1">
    <property type="nucleotide sequence ID" value="NZ_SWJE01000020.1"/>
</dbReference>
<keyword evidence="1" id="KW-1133">Transmembrane helix</keyword>
<gene>
    <name evidence="3" type="ORF">FAZ69_29325</name>
</gene>
<proteinExistence type="predicted"/>
<dbReference type="SUPFAM" id="SSF52540">
    <property type="entry name" value="P-loop containing nucleoside triphosphate hydrolases"/>
    <property type="match status" value="1"/>
</dbReference>
<comment type="caution">
    <text evidence="3">The sequence shown here is derived from an EMBL/GenBank/DDBJ whole genome shotgun (WGS) entry which is preliminary data.</text>
</comment>
<feature type="domain" description="Zona occludens toxin N-terminal" evidence="2">
    <location>
        <begin position="2"/>
        <end position="169"/>
    </location>
</feature>
<dbReference type="AlphaFoldDB" id="A0A4V5PGQ7"/>
<accession>A0A4V5PGQ7</accession>
<evidence type="ECO:0000256" key="1">
    <source>
        <dbReference type="SAM" id="Phobius"/>
    </source>
</evidence>
<evidence type="ECO:0000259" key="2">
    <source>
        <dbReference type="Pfam" id="PF05707"/>
    </source>
</evidence>
<protein>
    <recommendedName>
        <fullName evidence="2">Zona occludens toxin N-terminal domain-containing protein</fullName>
    </recommendedName>
</protein>
<keyword evidence="1" id="KW-0472">Membrane</keyword>
<dbReference type="InterPro" id="IPR027417">
    <property type="entry name" value="P-loop_NTPase"/>
</dbReference>
<evidence type="ECO:0000313" key="3">
    <source>
        <dbReference type="EMBL" id="TKC80410.1"/>
    </source>
</evidence>
<keyword evidence="4" id="KW-1185">Reference proteome</keyword>
<dbReference type="EMBL" id="SWJE01000020">
    <property type="protein sequence ID" value="TKC80410.1"/>
    <property type="molecule type" value="Genomic_DNA"/>
</dbReference>
<feature type="transmembrane region" description="Helical" evidence="1">
    <location>
        <begin position="182"/>
        <end position="201"/>
    </location>
</feature>
<dbReference type="Gene3D" id="3.40.50.300">
    <property type="entry name" value="P-loop containing nucleotide triphosphate hydrolases"/>
    <property type="match status" value="1"/>
</dbReference>